<evidence type="ECO:0000256" key="2">
    <source>
        <dbReference type="ARBA" id="ARBA00013168"/>
    </source>
</evidence>
<dbReference type="InterPro" id="IPR045864">
    <property type="entry name" value="aa-tRNA-synth_II/BPL/LPL"/>
</dbReference>
<dbReference type="Gene3D" id="3.30.930.10">
    <property type="entry name" value="Bira Bifunctional Protein, Domain 2"/>
    <property type="match status" value="1"/>
</dbReference>
<name>A0A097GZU8_9HYPH</name>
<keyword evidence="10" id="KW-0030">Aminoacyl-tRNA synthetase</keyword>
<keyword evidence="6" id="KW-0547">Nucleotide-binding</keyword>
<dbReference type="Pfam" id="PF01411">
    <property type="entry name" value="tRNA-synt_2c"/>
    <property type="match status" value="1"/>
</dbReference>
<dbReference type="GO" id="GO:0005737">
    <property type="term" value="C:cytoplasm"/>
    <property type="evidence" value="ECO:0007669"/>
    <property type="project" value="InterPro"/>
</dbReference>
<proteinExistence type="inferred from homology"/>
<dbReference type="PANTHER" id="PTHR11777:SF9">
    <property type="entry name" value="ALANINE--TRNA LIGASE, CYTOPLASMIC"/>
    <property type="match status" value="1"/>
</dbReference>
<dbReference type="PROSITE" id="PS50860">
    <property type="entry name" value="AA_TRNA_LIGASE_II_ALA"/>
    <property type="match status" value="1"/>
</dbReference>
<gene>
    <name evidence="13" type="primary">alaS</name>
    <name evidence="13" type="ORF">HCTETAUR2_009</name>
</gene>
<dbReference type="GO" id="GO:0000049">
    <property type="term" value="F:tRNA binding"/>
    <property type="evidence" value="ECO:0007669"/>
    <property type="project" value="UniProtKB-KW"/>
</dbReference>
<dbReference type="EMBL" id="KJ939344">
    <property type="protein sequence ID" value="AIT41434.1"/>
    <property type="molecule type" value="Genomic_DNA"/>
</dbReference>
<dbReference type="GO" id="GO:0004813">
    <property type="term" value="F:alanine-tRNA ligase activity"/>
    <property type="evidence" value="ECO:0007669"/>
    <property type="project" value="UniProtKB-EC"/>
</dbReference>
<dbReference type="GO" id="GO:0005524">
    <property type="term" value="F:ATP binding"/>
    <property type="evidence" value="ECO:0007669"/>
    <property type="project" value="UniProtKB-KW"/>
</dbReference>
<dbReference type="GO" id="GO:0002161">
    <property type="term" value="F:aminoacyl-tRNA deacylase activity"/>
    <property type="evidence" value="ECO:0007669"/>
    <property type="project" value="TreeGrafter"/>
</dbReference>
<dbReference type="InterPro" id="IPR002318">
    <property type="entry name" value="Ala-tRNA-lgiase_IIc"/>
</dbReference>
<evidence type="ECO:0000256" key="8">
    <source>
        <dbReference type="ARBA" id="ARBA00022884"/>
    </source>
</evidence>
<evidence type="ECO:0000256" key="7">
    <source>
        <dbReference type="ARBA" id="ARBA00022840"/>
    </source>
</evidence>
<accession>A0A097GZU8</accession>
<evidence type="ECO:0000256" key="10">
    <source>
        <dbReference type="ARBA" id="ARBA00023146"/>
    </source>
</evidence>
<evidence type="ECO:0000256" key="4">
    <source>
        <dbReference type="ARBA" id="ARBA00022555"/>
    </source>
</evidence>
<evidence type="ECO:0000256" key="1">
    <source>
        <dbReference type="ARBA" id="ARBA00008226"/>
    </source>
</evidence>
<dbReference type="PRINTS" id="PR00980">
    <property type="entry name" value="TRNASYNTHALA"/>
</dbReference>
<keyword evidence="8" id="KW-0694">RNA-binding</keyword>
<evidence type="ECO:0000313" key="13">
    <source>
        <dbReference type="EMBL" id="AIT41434.1"/>
    </source>
</evidence>
<keyword evidence="9" id="KW-0648">Protein biosynthesis</keyword>
<dbReference type="SUPFAM" id="SSF101353">
    <property type="entry name" value="Putative anticodon-binding domain of alanyl-tRNA synthetase (AlaRS)"/>
    <property type="match status" value="1"/>
</dbReference>
<reference evidence="13" key="1">
    <citation type="journal article" date="2014" name="Cell">
        <title>Sympatric speciation in a bacterial endosymbiont results in two genomes with the functionality of one.</title>
        <authorList>
            <person name="Van Leuven J.T."/>
            <person name="Meister R.C."/>
            <person name="Simon C."/>
            <person name="McCutcheon J.P."/>
        </authorList>
    </citation>
    <scope>NUCLEOTIDE SEQUENCE</scope>
    <source>
        <strain evidence="13">TETAUR2</strain>
    </source>
</reference>
<dbReference type="InterPro" id="IPR018162">
    <property type="entry name" value="Ala-tRNA-ligase_IIc_anticod-bd"/>
</dbReference>
<evidence type="ECO:0000256" key="6">
    <source>
        <dbReference type="ARBA" id="ARBA00022741"/>
    </source>
</evidence>
<feature type="domain" description="Alanyl-transfer RNA synthetases family profile" evidence="12">
    <location>
        <begin position="27"/>
        <end position="392"/>
    </location>
</feature>
<dbReference type="InterPro" id="IPR050058">
    <property type="entry name" value="Ala-tRNA_ligase"/>
</dbReference>
<dbReference type="EC" id="6.1.1.7" evidence="2"/>
<evidence type="ECO:0000256" key="9">
    <source>
        <dbReference type="ARBA" id="ARBA00022917"/>
    </source>
</evidence>
<evidence type="ECO:0000256" key="5">
    <source>
        <dbReference type="ARBA" id="ARBA00022598"/>
    </source>
</evidence>
<evidence type="ECO:0000259" key="12">
    <source>
        <dbReference type="PROSITE" id="PS50860"/>
    </source>
</evidence>
<keyword evidence="5 13" id="KW-0436">Ligase</keyword>
<keyword evidence="4" id="KW-0820">tRNA-binding</keyword>
<dbReference type="SUPFAM" id="SSF55681">
    <property type="entry name" value="Class II aaRS and biotin synthetases"/>
    <property type="match status" value="1"/>
</dbReference>
<dbReference type="GO" id="GO:0006419">
    <property type="term" value="P:alanyl-tRNA aminoacylation"/>
    <property type="evidence" value="ECO:0007669"/>
    <property type="project" value="InterPro"/>
</dbReference>
<evidence type="ECO:0000256" key="3">
    <source>
        <dbReference type="ARBA" id="ARBA00017959"/>
    </source>
</evidence>
<comment type="similarity">
    <text evidence="1">Belongs to the class-II aminoacyl-tRNA synthetase family.</text>
</comment>
<dbReference type="PANTHER" id="PTHR11777">
    <property type="entry name" value="ALANYL-TRNA SYNTHETASE"/>
    <property type="match status" value="1"/>
</dbReference>
<dbReference type="InterPro" id="IPR018164">
    <property type="entry name" value="Ala-tRNA-synth_IIc_N"/>
</dbReference>
<dbReference type="AlphaFoldDB" id="A0A097GZU8"/>
<dbReference type="InterPro" id="IPR018165">
    <property type="entry name" value="Ala-tRNA-synth_IIc_core"/>
</dbReference>
<sequence length="749" mass="82628">MTESLCWHSPWARVRFCSVYCGCKLVVGALELKRTFLEHFISWGHTPIPSFSVKSDKIDLLFNNSGMAPLYNTFYNGAAASAPLCSIQKCVRLGGKHNDYLNIGLSKRHLSLFEMMGGFSFGNYDKLYAMQLVWEFLVRLSLDVSKLVITVHATDLSTMALWKSVVKSECNVLATYGEQNVWRAGSDGLCGACTEIYYVNGLDLWEVLNVVFITHNQRCGECKKLELGCVDIGIGLERLLAVLNGSFDVYSVDGIKQISNSVWPGQELTTVNRILIDHVRCANAIITEGVLPANVGGGYVLRKLIRRCVNELLIARQDLHALYSLGKLFSSGYATAGSGAACANVLNVFFAEIELCLKSISAGLIKLSRRSRLSVQCYDTFGVSDKLLRVLAPSLADANYCAAIVYYSKGFVFAKAALKRANCLILDKTCLVGAVGSRTGDQGIVIGASFGFITNHELVNGGHFHKALLSVGVINSICDVCVIKNVYLSELASCYHSISRSLAGVANANFECVKTVFARVSYFNFVLDLDCGDVLSLKRLLVCAFVKQHALTRSECWFVKRNNKVVKFVNISAFGLSFVEECCGIHAGSSVNRRLCYEFKQLSRSKLRIEARSVARQCGDFVNRSNVRAGKASDGVKSVKLKTVAFKQRQYPLEPMGLWLCVLWINNDLNCESYDRARSPFGVIVSSERAAMCCSPLVLSTLSNVFNRLTTTPRTTLVYFPSRLNLSHGLIFIKTALFLLSLQLARKDA</sequence>
<keyword evidence="7" id="KW-0067">ATP-binding</keyword>
<organism evidence="13">
    <name type="scientific">Candidatus Hodgkinia cicadicola</name>
    <dbReference type="NCBI Taxonomy" id="573658"/>
    <lineage>
        <taxon>Bacteria</taxon>
        <taxon>Pseudomonadati</taxon>
        <taxon>Pseudomonadota</taxon>
        <taxon>Alphaproteobacteria</taxon>
        <taxon>Hyphomicrobiales</taxon>
        <taxon>Candidatus Hodgkinia</taxon>
    </lineage>
</organism>
<evidence type="ECO:0000256" key="11">
    <source>
        <dbReference type="ARBA" id="ARBA00032577"/>
    </source>
</evidence>
<protein>
    <recommendedName>
        <fullName evidence="3">Alanine--tRNA ligase</fullName>
        <ecNumber evidence="2">6.1.1.7</ecNumber>
    </recommendedName>
    <alternativeName>
        <fullName evidence="11">Alanyl-tRNA synthetase</fullName>
    </alternativeName>
</protein>